<keyword evidence="3" id="KW-1185">Reference proteome</keyword>
<organism evidence="2 3">
    <name type="scientific">Arachis hypogaea</name>
    <name type="common">Peanut</name>
    <dbReference type="NCBI Taxonomy" id="3818"/>
    <lineage>
        <taxon>Eukaryota</taxon>
        <taxon>Viridiplantae</taxon>
        <taxon>Streptophyta</taxon>
        <taxon>Embryophyta</taxon>
        <taxon>Tracheophyta</taxon>
        <taxon>Spermatophyta</taxon>
        <taxon>Magnoliopsida</taxon>
        <taxon>eudicotyledons</taxon>
        <taxon>Gunneridae</taxon>
        <taxon>Pentapetalae</taxon>
        <taxon>rosids</taxon>
        <taxon>fabids</taxon>
        <taxon>Fabales</taxon>
        <taxon>Fabaceae</taxon>
        <taxon>Papilionoideae</taxon>
        <taxon>50 kb inversion clade</taxon>
        <taxon>dalbergioids sensu lato</taxon>
        <taxon>Dalbergieae</taxon>
        <taxon>Pterocarpus clade</taxon>
        <taxon>Arachis</taxon>
    </lineage>
</organism>
<evidence type="ECO:0000259" key="1">
    <source>
        <dbReference type="Pfam" id="PF03101"/>
    </source>
</evidence>
<protein>
    <recommendedName>
        <fullName evidence="1">FAR1 domain-containing protein</fullName>
    </recommendedName>
</protein>
<dbReference type="PANTHER" id="PTHR46328:SF27">
    <property type="entry name" value="OS12G0287500 PROTEIN"/>
    <property type="match status" value="1"/>
</dbReference>
<dbReference type="EMBL" id="SDMP01000009">
    <property type="protein sequence ID" value="RYR38133.1"/>
    <property type="molecule type" value="Genomic_DNA"/>
</dbReference>
<feature type="domain" description="FAR1" evidence="1">
    <location>
        <begin position="155"/>
        <end position="200"/>
    </location>
</feature>
<dbReference type="Proteomes" id="UP000289738">
    <property type="component" value="Chromosome A09"/>
</dbReference>
<dbReference type="AlphaFoldDB" id="A0A445BHI6"/>
<evidence type="ECO:0000313" key="2">
    <source>
        <dbReference type="EMBL" id="RYR38133.1"/>
    </source>
</evidence>
<reference evidence="2 3" key="1">
    <citation type="submission" date="2019-01" db="EMBL/GenBank/DDBJ databases">
        <title>Sequencing of cultivated peanut Arachis hypogaea provides insights into genome evolution and oil improvement.</title>
        <authorList>
            <person name="Chen X."/>
        </authorList>
    </citation>
    <scope>NUCLEOTIDE SEQUENCE [LARGE SCALE GENOMIC DNA]</scope>
    <source>
        <strain evidence="3">cv. Fuhuasheng</strain>
        <tissue evidence="2">Leaves</tissue>
    </source>
</reference>
<proteinExistence type="predicted"/>
<dbReference type="PANTHER" id="PTHR46328">
    <property type="entry name" value="FAR-RED IMPAIRED RESPONSIVE (FAR1) FAMILY PROTEIN-RELATED"/>
    <property type="match status" value="1"/>
</dbReference>
<gene>
    <name evidence="2" type="ORF">Ahy_A09g043085</name>
</gene>
<dbReference type="Pfam" id="PF03101">
    <property type="entry name" value="FAR1"/>
    <property type="match status" value="1"/>
</dbReference>
<evidence type="ECO:0000313" key="3">
    <source>
        <dbReference type="Proteomes" id="UP000289738"/>
    </source>
</evidence>
<name>A0A445BHI6_ARAHY</name>
<sequence length="244" mass="28457">MIQQTNTPCDARSSSIMHKGIAKQLKIDNFLDLLFELLQLCGSGTNFLSFHYNICKNIAFDKMVDLIGESSHNHIENVSVEEMEELLVDSDGIDVENLLLNSTRSIGRVNFVGLSVNAAKKYVFLDFDVSYAFYNAFEKINGFLIRKFKVGGVDETKRKRAPKSETRCGCIAQMRVHIDVGRDWWYETLFQSEHNHELMPPTLSRMLRSQRRMTDEDSKNERHKRCWNFHNPNIYAFCRAIWWF</sequence>
<accession>A0A445BHI6</accession>
<dbReference type="InterPro" id="IPR004330">
    <property type="entry name" value="FAR1_DNA_bnd_dom"/>
</dbReference>
<comment type="caution">
    <text evidence="2">The sequence shown here is derived from an EMBL/GenBank/DDBJ whole genome shotgun (WGS) entry which is preliminary data.</text>
</comment>